<reference evidence="2 3" key="1">
    <citation type="journal article" date="2014" name="Agronomy (Basel)">
        <title>A Draft Genome Sequence for Ensete ventricosum, the Drought-Tolerant Tree Against Hunger.</title>
        <authorList>
            <person name="Harrison J."/>
            <person name="Moore K.A."/>
            <person name="Paszkiewicz K."/>
            <person name="Jones T."/>
            <person name="Grant M."/>
            <person name="Ambacheew D."/>
            <person name="Muzemil S."/>
            <person name="Studholme D.J."/>
        </authorList>
    </citation>
    <scope>NUCLEOTIDE SEQUENCE [LARGE SCALE GENOMIC DNA]</scope>
</reference>
<evidence type="ECO:0000256" key="1">
    <source>
        <dbReference type="SAM" id="MobiDB-lite"/>
    </source>
</evidence>
<evidence type="ECO:0000313" key="3">
    <source>
        <dbReference type="Proteomes" id="UP000287651"/>
    </source>
</evidence>
<accession>A0A426X571</accession>
<dbReference type="Proteomes" id="UP000287651">
    <property type="component" value="Unassembled WGS sequence"/>
</dbReference>
<feature type="region of interest" description="Disordered" evidence="1">
    <location>
        <begin position="1"/>
        <end position="115"/>
    </location>
</feature>
<sequence>MHPLRFPNNGIRAKQTQRGGGWAASHGQASCRGDRPRPGHLQGGDRLWPRPPAKGRVAVTKAPCTGGDRCLRARSPMVSSQGTARQRRGRRGSARHLRRGSTDGTEREEDLGHSF</sequence>
<gene>
    <name evidence="2" type="ORF">B296_00049425</name>
</gene>
<proteinExistence type="predicted"/>
<dbReference type="EMBL" id="AMZH03026518">
    <property type="protein sequence ID" value="RRT34584.1"/>
    <property type="molecule type" value="Genomic_DNA"/>
</dbReference>
<organism evidence="2 3">
    <name type="scientific">Ensete ventricosum</name>
    <name type="common">Abyssinian banana</name>
    <name type="synonym">Musa ensete</name>
    <dbReference type="NCBI Taxonomy" id="4639"/>
    <lineage>
        <taxon>Eukaryota</taxon>
        <taxon>Viridiplantae</taxon>
        <taxon>Streptophyta</taxon>
        <taxon>Embryophyta</taxon>
        <taxon>Tracheophyta</taxon>
        <taxon>Spermatophyta</taxon>
        <taxon>Magnoliopsida</taxon>
        <taxon>Liliopsida</taxon>
        <taxon>Zingiberales</taxon>
        <taxon>Musaceae</taxon>
        <taxon>Ensete</taxon>
    </lineage>
</organism>
<feature type="compositionally biased region" description="Basic and acidic residues" evidence="1">
    <location>
        <begin position="100"/>
        <end position="115"/>
    </location>
</feature>
<feature type="compositionally biased region" description="Basic residues" evidence="1">
    <location>
        <begin position="85"/>
        <end position="99"/>
    </location>
</feature>
<evidence type="ECO:0000313" key="2">
    <source>
        <dbReference type="EMBL" id="RRT34584.1"/>
    </source>
</evidence>
<comment type="caution">
    <text evidence="2">The sequence shown here is derived from an EMBL/GenBank/DDBJ whole genome shotgun (WGS) entry which is preliminary data.</text>
</comment>
<name>A0A426X571_ENSVE</name>
<protein>
    <submittedName>
        <fullName evidence="2">Uncharacterized protein</fullName>
    </submittedName>
</protein>
<dbReference type="AlphaFoldDB" id="A0A426X571"/>